<name>A0A8S3CQ82_9BILA</name>
<feature type="region of interest" description="Disordered" evidence="1">
    <location>
        <begin position="1"/>
        <end position="28"/>
    </location>
</feature>
<evidence type="ECO:0000313" key="2">
    <source>
        <dbReference type="EMBL" id="CAF4910045.1"/>
    </source>
</evidence>
<feature type="non-terminal residue" evidence="2">
    <location>
        <position position="1"/>
    </location>
</feature>
<reference evidence="2" key="1">
    <citation type="submission" date="2021-02" db="EMBL/GenBank/DDBJ databases">
        <authorList>
            <person name="Nowell W R."/>
        </authorList>
    </citation>
    <scope>NUCLEOTIDE SEQUENCE</scope>
</reference>
<accession>A0A8S3CQ82</accession>
<gene>
    <name evidence="2" type="ORF">BYL167_LOCUS52552</name>
</gene>
<organism evidence="2 3">
    <name type="scientific">Rotaria magnacalcarata</name>
    <dbReference type="NCBI Taxonomy" id="392030"/>
    <lineage>
        <taxon>Eukaryota</taxon>
        <taxon>Metazoa</taxon>
        <taxon>Spiralia</taxon>
        <taxon>Gnathifera</taxon>
        <taxon>Rotifera</taxon>
        <taxon>Eurotatoria</taxon>
        <taxon>Bdelloidea</taxon>
        <taxon>Philodinida</taxon>
        <taxon>Philodinidae</taxon>
        <taxon>Rotaria</taxon>
    </lineage>
</organism>
<dbReference type="Proteomes" id="UP000681967">
    <property type="component" value="Unassembled WGS sequence"/>
</dbReference>
<feature type="non-terminal residue" evidence="2">
    <location>
        <position position="67"/>
    </location>
</feature>
<protein>
    <submittedName>
        <fullName evidence="2">Uncharacterized protein</fullName>
    </submittedName>
</protein>
<evidence type="ECO:0000256" key="1">
    <source>
        <dbReference type="SAM" id="MobiDB-lite"/>
    </source>
</evidence>
<evidence type="ECO:0000313" key="3">
    <source>
        <dbReference type="Proteomes" id="UP000681967"/>
    </source>
</evidence>
<dbReference type="EMBL" id="CAJOBH010170684">
    <property type="protein sequence ID" value="CAF4910045.1"/>
    <property type="molecule type" value="Genomic_DNA"/>
</dbReference>
<proteinExistence type="predicted"/>
<sequence length="67" mass="8131">HIATEKKTKLEYNQRNKNESLEQEKQRRQDEDKLVDLALEWNYFDGVLQILQARQGELIKKKKDFIQ</sequence>
<dbReference type="AlphaFoldDB" id="A0A8S3CQ82"/>
<comment type="caution">
    <text evidence="2">The sequence shown here is derived from an EMBL/GenBank/DDBJ whole genome shotgun (WGS) entry which is preliminary data.</text>
</comment>